<evidence type="ECO:0000313" key="5">
    <source>
        <dbReference type="EMBL" id="RHL52623.1"/>
    </source>
</evidence>
<name>A0A173S2L6_BACT4</name>
<dbReference type="Pfam" id="PF26123">
    <property type="entry name" value="DUF8037"/>
    <property type="match status" value="1"/>
</dbReference>
<evidence type="ECO:0000313" key="6">
    <source>
        <dbReference type="Proteomes" id="UP000283616"/>
    </source>
</evidence>
<dbReference type="InterPro" id="IPR033404">
    <property type="entry name" value="DUF5111"/>
</dbReference>
<feature type="domain" description="DUF8037" evidence="4">
    <location>
        <begin position="382"/>
        <end position="487"/>
    </location>
</feature>
<protein>
    <submittedName>
        <fullName evidence="5">DUF5114 domain-containing protein</fullName>
    </submittedName>
</protein>
<dbReference type="PROSITE" id="PS51257">
    <property type="entry name" value="PROKAR_LIPOPROTEIN"/>
    <property type="match status" value="1"/>
</dbReference>
<dbReference type="AlphaFoldDB" id="A0A173S2L6"/>
<accession>A0A173S2L6</accession>
<feature type="domain" description="SusE outer membrane protein" evidence="1">
    <location>
        <begin position="23"/>
        <end position="133"/>
    </location>
</feature>
<reference evidence="5 6" key="1">
    <citation type="submission" date="2018-08" db="EMBL/GenBank/DDBJ databases">
        <title>A genome reference for cultivated species of the human gut microbiota.</title>
        <authorList>
            <person name="Zou Y."/>
            <person name="Xue W."/>
            <person name="Luo G."/>
        </authorList>
    </citation>
    <scope>NUCLEOTIDE SEQUENCE [LARGE SCALE GENOMIC DNA]</scope>
    <source>
        <strain evidence="5 6">AF37-12</strain>
    </source>
</reference>
<dbReference type="Proteomes" id="UP000283616">
    <property type="component" value="Unassembled WGS sequence"/>
</dbReference>
<gene>
    <name evidence="5" type="ORF">DW011_24535</name>
</gene>
<feature type="domain" description="DUF5111" evidence="2">
    <location>
        <begin position="158"/>
        <end position="252"/>
    </location>
</feature>
<evidence type="ECO:0000259" key="2">
    <source>
        <dbReference type="Pfam" id="PF17138"/>
    </source>
</evidence>
<dbReference type="InterPro" id="IPR033407">
    <property type="entry name" value="DUF5114"/>
</dbReference>
<evidence type="ECO:0000259" key="4">
    <source>
        <dbReference type="Pfam" id="PF26123"/>
    </source>
</evidence>
<dbReference type="RefSeq" id="WP_048697222.1">
    <property type="nucleotide sequence ID" value="NZ_CAXKYD010000024.1"/>
</dbReference>
<organism evidence="5 6">
    <name type="scientific">Bacteroides thetaiotaomicron</name>
    <dbReference type="NCBI Taxonomy" id="818"/>
    <lineage>
        <taxon>Bacteria</taxon>
        <taxon>Pseudomonadati</taxon>
        <taxon>Bacteroidota</taxon>
        <taxon>Bacteroidia</taxon>
        <taxon>Bacteroidales</taxon>
        <taxon>Bacteroidaceae</taxon>
        <taxon>Bacteroides</taxon>
    </lineage>
</organism>
<dbReference type="Pfam" id="PF14292">
    <property type="entry name" value="SusE"/>
    <property type="match status" value="1"/>
</dbReference>
<dbReference type="InterPro" id="IPR025970">
    <property type="entry name" value="SusE"/>
</dbReference>
<feature type="domain" description="DUF5114" evidence="3">
    <location>
        <begin position="257"/>
        <end position="368"/>
    </location>
</feature>
<evidence type="ECO:0000259" key="3">
    <source>
        <dbReference type="Pfam" id="PF17141"/>
    </source>
</evidence>
<dbReference type="InterPro" id="IPR058350">
    <property type="entry name" value="DUF8037"/>
</dbReference>
<comment type="caution">
    <text evidence="5">The sequence shown here is derived from an EMBL/GenBank/DDBJ whole genome shotgun (WGS) entry which is preliminary data.</text>
</comment>
<sequence>MKTINSLILSLATLFVLGACEEDGDKYYLSSLTSNELIASTDNIVLTEATAQKNVLSLAWTDRTLAISNPNFKPTNLLKTAMQVSLSEDFSGTIVESAETSLSKTYNGAELNIVANNLGVEANVATKFYFRLKGTTGNNIDPAYSNVEAVTITPYELDMRFANVLDQNATATGMTLFSANTDGIYKGFVGVEGWFNFLVQEADGTIWRNDNETGMPFLLTTAGDWKCWFPGTAGCYYITFDTNSKQWNGLLIPSLNVSGDINATMTFDRTSRKWTATFNADATGTITVRIDGTGKLYDHTCANLNDNGGYDIDDTKAKDTPVAFSGSNAALSFGETAGDITVNVPQTGECTLSIDLSNPQQWTATVEEGGSVEPEPEPEEGQYLYLPGIGPDTEWAYDHKIEVYYKEEQKYAGIVDVNSKYGNYAMTLFSSGNEWDTSRMYTIAKDDAASTAESGTLINGQGDNIPAPDAGLYLFDVSLKELTYKTYALGDNIYCYYGIENDNSFNPIASTGTAGEYSGTITLATDSKWGAQFYIENAWTAFYGGSDGKLYYNGDGIMLKAGTYTITVNLIDGTYSAVQQ</sequence>
<dbReference type="Pfam" id="PF17141">
    <property type="entry name" value="DUF5114"/>
    <property type="match status" value="1"/>
</dbReference>
<dbReference type="EMBL" id="QROV01000048">
    <property type="protein sequence ID" value="RHL52623.1"/>
    <property type="molecule type" value="Genomic_DNA"/>
</dbReference>
<proteinExistence type="predicted"/>
<dbReference type="Pfam" id="PF17138">
    <property type="entry name" value="DUF5111"/>
    <property type="match status" value="1"/>
</dbReference>
<evidence type="ECO:0000259" key="1">
    <source>
        <dbReference type="Pfam" id="PF14292"/>
    </source>
</evidence>